<gene>
    <name evidence="2" type="ORF">EW146_g6563</name>
</gene>
<dbReference type="Gene3D" id="3.50.50.60">
    <property type="entry name" value="FAD/NAD(P)-binding domain"/>
    <property type="match status" value="3"/>
</dbReference>
<dbReference type="Pfam" id="PF13450">
    <property type="entry name" value="NAD_binding_8"/>
    <property type="match status" value="1"/>
</dbReference>
<feature type="non-terminal residue" evidence="2">
    <location>
        <position position="520"/>
    </location>
</feature>
<evidence type="ECO:0008006" key="4">
    <source>
        <dbReference type="Google" id="ProtNLM"/>
    </source>
</evidence>
<dbReference type="EMBL" id="SGPL01000335">
    <property type="protein sequence ID" value="THH13673.1"/>
    <property type="molecule type" value="Genomic_DNA"/>
</dbReference>
<dbReference type="SUPFAM" id="SSF51905">
    <property type="entry name" value="FAD/NAD(P)-binding domain"/>
    <property type="match status" value="1"/>
</dbReference>
<comment type="caution">
    <text evidence="2">The sequence shown here is derived from an EMBL/GenBank/DDBJ whole genome shotgun (WGS) entry which is preliminary data.</text>
</comment>
<sequence length="520" mass="58406">MSLLSLLKTPEHLSAQIAHGAQSTSKDHDNGGSADGQFQTGDFSVDEYRPIKVICIGAGFSGIVAGIRYMPSRVPNLDLKIYEKADGIGGTWYANRYPGLACDIPSHCTQWSSFYAPGPEILAYMRRVAEKYKLSKYIRLQHELTHARWNETSGKWELRIRRPRVPRNVDNRLDGIMKTIGTSPISNTPANDIFEEFEDTADILFLGTGALSRWSWPDIDGLKNFKGRLIHSAQWDVSDGTWEDSAKDWCDKIVGVVGLGSSAIQIVPALQPKVKKIINLVRGKTWISSSFSESKLSELLSRESGTTNYIFTDADRERFKDPDYYKYFRHELESDLNASILGFQPHSARNSEMQKTVAAALKATMLSKLADKPEIAEYIVPSFDADFETTPIQRITETGIEFVDGRHTELDVLVCATGFDTTFRLPFGVIGRHGRDLRKRWEPHASAYLSIAVDDFPNMFMATGPNSFVNSGSLLVIIERQVDYAVAATLKLQRERLKSIEVKLEAITDYEAYIKAYFTN</sequence>
<keyword evidence="3" id="KW-1185">Reference proteome</keyword>
<evidence type="ECO:0000256" key="1">
    <source>
        <dbReference type="ARBA" id="ARBA00010139"/>
    </source>
</evidence>
<name>A0A4V3XEI6_9AGAM</name>
<dbReference type="PANTHER" id="PTHR42877">
    <property type="entry name" value="L-ORNITHINE N(5)-MONOOXYGENASE-RELATED"/>
    <property type="match status" value="1"/>
</dbReference>
<dbReference type="PANTHER" id="PTHR42877:SF7">
    <property type="entry name" value="FLAVIN-BINDING MONOOXYGENASE-RELATED"/>
    <property type="match status" value="1"/>
</dbReference>
<dbReference type="Proteomes" id="UP000310158">
    <property type="component" value="Unassembled WGS sequence"/>
</dbReference>
<protein>
    <recommendedName>
        <fullName evidence="4">FAD/NAD(P)-binding domain-containing protein</fullName>
    </recommendedName>
</protein>
<evidence type="ECO:0000313" key="3">
    <source>
        <dbReference type="Proteomes" id="UP000310158"/>
    </source>
</evidence>
<dbReference type="InterPro" id="IPR036188">
    <property type="entry name" value="FAD/NAD-bd_sf"/>
</dbReference>
<organism evidence="2 3">
    <name type="scientific">Bondarzewia mesenterica</name>
    <dbReference type="NCBI Taxonomy" id="1095465"/>
    <lineage>
        <taxon>Eukaryota</taxon>
        <taxon>Fungi</taxon>
        <taxon>Dikarya</taxon>
        <taxon>Basidiomycota</taxon>
        <taxon>Agaricomycotina</taxon>
        <taxon>Agaricomycetes</taxon>
        <taxon>Russulales</taxon>
        <taxon>Bondarzewiaceae</taxon>
        <taxon>Bondarzewia</taxon>
    </lineage>
</organism>
<dbReference type="InterPro" id="IPR051209">
    <property type="entry name" value="FAD-bind_Monooxygenase_sf"/>
</dbReference>
<proteinExistence type="inferred from homology"/>
<dbReference type="OrthoDB" id="74360at2759"/>
<comment type="similarity">
    <text evidence="1">Belongs to the FAD-binding monooxygenase family.</text>
</comment>
<accession>A0A4V3XEI6</accession>
<evidence type="ECO:0000313" key="2">
    <source>
        <dbReference type="EMBL" id="THH13673.1"/>
    </source>
</evidence>
<reference evidence="2 3" key="1">
    <citation type="submission" date="2019-02" db="EMBL/GenBank/DDBJ databases">
        <title>Genome sequencing of the rare red list fungi Bondarzewia mesenterica.</title>
        <authorList>
            <person name="Buettner E."/>
            <person name="Kellner H."/>
        </authorList>
    </citation>
    <scope>NUCLEOTIDE SEQUENCE [LARGE SCALE GENOMIC DNA]</scope>
    <source>
        <strain evidence="2 3">DSM 108281</strain>
    </source>
</reference>
<dbReference type="AlphaFoldDB" id="A0A4V3XEI6"/>